<evidence type="ECO:0000256" key="6">
    <source>
        <dbReference type="SAM" id="MobiDB-lite"/>
    </source>
</evidence>
<keyword evidence="5 7" id="KW-0472">Membrane</keyword>
<feature type="transmembrane region" description="Helical" evidence="7">
    <location>
        <begin position="47"/>
        <end position="67"/>
    </location>
</feature>
<comment type="subcellular location">
    <subcellularLocation>
        <location evidence="1">Cell membrane</location>
        <topology evidence="1">Multi-pass membrane protein</topology>
    </subcellularLocation>
</comment>
<feature type="transmembrane region" description="Helical" evidence="7">
    <location>
        <begin position="137"/>
        <end position="155"/>
    </location>
</feature>
<evidence type="ECO:0000256" key="3">
    <source>
        <dbReference type="ARBA" id="ARBA00022692"/>
    </source>
</evidence>
<dbReference type="AlphaFoldDB" id="A0A7W5FFF6"/>
<proteinExistence type="predicted"/>
<dbReference type="Proteomes" id="UP000590749">
    <property type="component" value="Unassembled WGS sequence"/>
</dbReference>
<keyword evidence="2" id="KW-1003">Cell membrane</keyword>
<dbReference type="RefSeq" id="WP_183221902.1">
    <property type="nucleotide sequence ID" value="NZ_BMPW01000007.1"/>
</dbReference>
<keyword evidence="3 7" id="KW-0812">Transmembrane</keyword>
<keyword evidence="10" id="KW-1185">Reference proteome</keyword>
<keyword evidence="4 7" id="KW-1133">Transmembrane helix</keyword>
<name>A0A7W5FFF6_9ACTN</name>
<comment type="caution">
    <text evidence="9">The sequence shown here is derived from an EMBL/GenBank/DDBJ whole genome shotgun (WGS) entry which is preliminary data.</text>
</comment>
<sequence length="173" mass="18456">MSYPPPPPNDPYGNQAPPPPPYGGAPYGGAGAYGAPAVNYANWGQRVGAYLIDGIIVAPFSILASVLGQGTDENGLPTVNAFYWIFLLLALVVQGYNRWFQAGKTGQSWGKKALGITLVDANTGQPIGAGKAFLRDLAHFIDAIICYIGFLFPLWDAKRQTLADKIVSTVVTR</sequence>
<dbReference type="Pfam" id="PF06271">
    <property type="entry name" value="RDD"/>
    <property type="match status" value="1"/>
</dbReference>
<evidence type="ECO:0000256" key="5">
    <source>
        <dbReference type="ARBA" id="ARBA00023136"/>
    </source>
</evidence>
<evidence type="ECO:0000259" key="8">
    <source>
        <dbReference type="Pfam" id="PF06271"/>
    </source>
</evidence>
<gene>
    <name evidence="9" type="ORF">FHR83_004129</name>
</gene>
<protein>
    <submittedName>
        <fullName evidence="9">Putative RDD family membrane protein YckC</fullName>
    </submittedName>
</protein>
<reference evidence="9 10" key="1">
    <citation type="submission" date="2020-08" db="EMBL/GenBank/DDBJ databases">
        <title>Genomic Encyclopedia of Type Strains, Phase III (KMG-III): the genomes of soil and plant-associated and newly described type strains.</title>
        <authorList>
            <person name="Whitman W."/>
        </authorList>
    </citation>
    <scope>NUCLEOTIDE SEQUENCE [LARGE SCALE GENOMIC DNA]</scope>
    <source>
        <strain evidence="9 10">CECT 3287</strain>
    </source>
</reference>
<feature type="region of interest" description="Disordered" evidence="6">
    <location>
        <begin position="1"/>
        <end position="20"/>
    </location>
</feature>
<evidence type="ECO:0000256" key="2">
    <source>
        <dbReference type="ARBA" id="ARBA00022475"/>
    </source>
</evidence>
<feature type="domain" description="RDD" evidence="8">
    <location>
        <begin position="40"/>
        <end position="166"/>
    </location>
</feature>
<dbReference type="InterPro" id="IPR010432">
    <property type="entry name" value="RDD"/>
</dbReference>
<evidence type="ECO:0000313" key="10">
    <source>
        <dbReference type="Proteomes" id="UP000590749"/>
    </source>
</evidence>
<feature type="transmembrane region" description="Helical" evidence="7">
    <location>
        <begin position="79"/>
        <end position="96"/>
    </location>
</feature>
<evidence type="ECO:0000256" key="7">
    <source>
        <dbReference type="SAM" id="Phobius"/>
    </source>
</evidence>
<evidence type="ECO:0000256" key="4">
    <source>
        <dbReference type="ARBA" id="ARBA00022989"/>
    </source>
</evidence>
<accession>A0A7W5FFF6</accession>
<dbReference type="InterPro" id="IPR051791">
    <property type="entry name" value="Pra-immunoreactive"/>
</dbReference>
<dbReference type="EMBL" id="JACHXF010000008">
    <property type="protein sequence ID" value="MBB3096459.1"/>
    <property type="molecule type" value="Genomic_DNA"/>
</dbReference>
<evidence type="ECO:0000256" key="1">
    <source>
        <dbReference type="ARBA" id="ARBA00004651"/>
    </source>
</evidence>
<evidence type="ECO:0000313" key="9">
    <source>
        <dbReference type="EMBL" id="MBB3096459.1"/>
    </source>
</evidence>
<dbReference type="PANTHER" id="PTHR36115">
    <property type="entry name" value="PROLINE-RICH ANTIGEN HOMOLOG-RELATED"/>
    <property type="match status" value="1"/>
</dbReference>
<dbReference type="GO" id="GO:0005886">
    <property type="term" value="C:plasma membrane"/>
    <property type="evidence" value="ECO:0007669"/>
    <property type="project" value="UniProtKB-SubCell"/>
</dbReference>
<dbReference type="PANTHER" id="PTHR36115:SF6">
    <property type="entry name" value="PROLINE-RICH ANTIGEN HOMOLOG"/>
    <property type="match status" value="1"/>
</dbReference>
<organism evidence="9 10">
    <name type="scientific">Actinoplanes campanulatus</name>
    <dbReference type="NCBI Taxonomy" id="113559"/>
    <lineage>
        <taxon>Bacteria</taxon>
        <taxon>Bacillati</taxon>
        <taxon>Actinomycetota</taxon>
        <taxon>Actinomycetes</taxon>
        <taxon>Micromonosporales</taxon>
        <taxon>Micromonosporaceae</taxon>
        <taxon>Actinoplanes</taxon>
    </lineage>
</organism>